<sequence>MVQNQNWYLSTVAEEAEALAARYGLGLEIAEYCTASNMDDGFAQADAAVRRELARTDRAAFHLPFNELCPAAIDPRARRLAWERYRQGIALAGAYGINRLVVHSGYIPLVYDKIWFAERSVEFWTEFLREVPADALLCMENVMEDEPGLLLEIIRRVDDPRLRLCLDVGHANSSASNVPVSEWIDCCAPYLSHVHLHNNEGDRDLHAPLGTGTIDMEKCLTELVCKAPGSTLTIESVEAGPSVNWLLQRGFLRR</sequence>
<dbReference type="Pfam" id="PF01261">
    <property type="entry name" value="AP_endonuc_2"/>
    <property type="match status" value="1"/>
</dbReference>
<protein>
    <submittedName>
        <fullName evidence="2">Sugar phosphate isomerase/epimerase</fullName>
    </submittedName>
</protein>
<accession>A0AAW5JP70</accession>
<organism evidence="2 3">
    <name type="scientific">Intestinimonas massiliensis</name>
    <name type="common">ex Afouda et al. 2020</name>
    <dbReference type="NCBI Taxonomy" id="1673721"/>
    <lineage>
        <taxon>Bacteria</taxon>
        <taxon>Bacillati</taxon>
        <taxon>Bacillota</taxon>
        <taxon>Clostridia</taxon>
        <taxon>Eubacteriales</taxon>
        <taxon>Intestinimonas</taxon>
    </lineage>
</organism>
<dbReference type="InterPro" id="IPR013022">
    <property type="entry name" value="Xyl_isomerase-like_TIM-brl"/>
</dbReference>
<evidence type="ECO:0000313" key="3">
    <source>
        <dbReference type="Proteomes" id="UP001204562"/>
    </source>
</evidence>
<dbReference type="EMBL" id="JANFYS010000039">
    <property type="protein sequence ID" value="MCQ4771648.1"/>
    <property type="molecule type" value="Genomic_DNA"/>
</dbReference>
<evidence type="ECO:0000313" key="2">
    <source>
        <dbReference type="EMBL" id="MCQ4771648.1"/>
    </source>
</evidence>
<dbReference type="PANTHER" id="PTHR12110">
    <property type="entry name" value="HYDROXYPYRUVATE ISOMERASE"/>
    <property type="match status" value="1"/>
</dbReference>
<keyword evidence="2" id="KW-0413">Isomerase</keyword>
<dbReference type="InterPro" id="IPR050312">
    <property type="entry name" value="IolE/XylAMocC-like"/>
</dbReference>
<dbReference type="InterPro" id="IPR036237">
    <property type="entry name" value="Xyl_isomerase-like_sf"/>
</dbReference>
<proteinExistence type="predicted"/>
<dbReference type="RefSeq" id="WP_256304758.1">
    <property type="nucleotide sequence ID" value="NZ_JANFYS010000039.1"/>
</dbReference>
<gene>
    <name evidence="2" type="ORF">NE579_14470</name>
</gene>
<name>A0AAW5JP70_9FIRM</name>
<comment type="caution">
    <text evidence="2">The sequence shown here is derived from an EMBL/GenBank/DDBJ whole genome shotgun (WGS) entry which is preliminary data.</text>
</comment>
<dbReference type="SUPFAM" id="SSF51658">
    <property type="entry name" value="Xylose isomerase-like"/>
    <property type="match status" value="1"/>
</dbReference>
<dbReference type="AlphaFoldDB" id="A0AAW5JP70"/>
<evidence type="ECO:0000259" key="1">
    <source>
        <dbReference type="Pfam" id="PF01261"/>
    </source>
</evidence>
<reference evidence="2" key="1">
    <citation type="submission" date="2022-06" db="EMBL/GenBank/DDBJ databases">
        <title>Isolation of gut microbiota from human fecal samples.</title>
        <authorList>
            <person name="Pamer E.G."/>
            <person name="Barat B."/>
            <person name="Waligurski E."/>
            <person name="Medina S."/>
            <person name="Paddock L."/>
            <person name="Mostad J."/>
        </authorList>
    </citation>
    <scope>NUCLEOTIDE SEQUENCE</scope>
    <source>
        <strain evidence="2">DFI.9.91</strain>
    </source>
</reference>
<dbReference type="Gene3D" id="3.20.20.150">
    <property type="entry name" value="Divalent-metal-dependent TIM barrel enzymes"/>
    <property type="match status" value="1"/>
</dbReference>
<feature type="domain" description="Xylose isomerase-like TIM barrel" evidence="1">
    <location>
        <begin position="26"/>
        <end position="236"/>
    </location>
</feature>
<dbReference type="GO" id="GO:0016853">
    <property type="term" value="F:isomerase activity"/>
    <property type="evidence" value="ECO:0007669"/>
    <property type="project" value="UniProtKB-KW"/>
</dbReference>
<dbReference type="Proteomes" id="UP001204562">
    <property type="component" value="Unassembled WGS sequence"/>
</dbReference>